<evidence type="ECO:0000313" key="11">
    <source>
        <dbReference type="Proteomes" id="UP000072874"/>
    </source>
</evidence>
<feature type="transmembrane region" description="Helical" evidence="7">
    <location>
        <begin position="12"/>
        <end position="32"/>
    </location>
</feature>
<dbReference type="GO" id="GO:0004190">
    <property type="term" value="F:aspartic-type endopeptidase activity"/>
    <property type="evidence" value="ECO:0007669"/>
    <property type="project" value="UniProtKB-KW"/>
</dbReference>
<dbReference type="Gene3D" id="2.40.70.10">
    <property type="entry name" value="Acid Proteases"/>
    <property type="match status" value="2"/>
</dbReference>
<evidence type="ECO:0000256" key="3">
    <source>
        <dbReference type="ARBA" id="ARBA00022750"/>
    </source>
</evidence>
<organism evidence="9 12">
    <name type="scientific">Plasmodium yoelii</name>
    <dbReference type="NCBI Taxonomy" id="5861"/>
    <lineage>
        <taxon>Eukaryota</taxon>
        <taxon>Sar</taxon>
        <taxon>Alveolata</taxon>
        <taxon>Apicomplexa</taxon>
        <taxon>Aconoidasida</taxon>
        <taxon>Haemosporida</taxon>
        <taxon>Plasmodiidae</taxon>
        <taxon>Plasmodium</taxon>
        <taxon>Plasmodium (Vinckeia)</taxon>
    </lineage>
</organism>
<dbReference type="Proteomes" id="UP000072874">
    <property type="component" value="Chromosome 10"/>
</dbReference>
<evidence type="ECO:0000313" key="12">
    <source>
        <dbReference type="Proteomes" id="UP000072904"/>
    </source>
</evidence>
<evidence type="ECO:0000313" key="10">
    <source>
        <dbReference type="EMBL" id="VTZ78894.1"/>
    </source>
</evidence>
<dbReference type="KEGG" id="pyo:PY17X_1016000"/>
<feature type="active site" evidence="5">
    <location>
        <position position="478"/>
    </location>
</feature>
<reference evidence="11 12" key="1">
    <citation type="journal article" date="2014" name="BMC Biol.">
        <title>A comprehensive evaluation of rodent malaria parasite genomes and gene expression.</title>
        <authorList>
            <person name="Otto T.D."/>
            <person name="Bohme U."/>
            <person name="Jackson A.P."/>
            <person name="Hunt M."/>
            <person name="Franke-Fayard B."/>
            <person name="Hoeijmakers W.A."/>
            <person name="Religa A.A."/>
            <person name="Robertson L."/>
            <person name="Sanders M."/>
            <person name="Ogun S.A."/>
            <person name="Cunningham D."/>
            <person name="Erhart A."/>
            <person name="Billker O."/>
            <person name="Khan S.M."/>
            <person name="Stunnenberg H.G."/>
            <person name="Langhorne J."/>
            <person name="Holder A.A."/>
            <person name="Waters A.P."/>
            <person name="Newbold C.I."/>
            <person name="Pain A."/>
            <person name="Berriman M."/>
            <person name="Janse C.J."/>
        </authorList>
    </citation>
    <scope>NUCLEOTIDE SEQUENCE [LARGE SCALE GENOMIC DNA]</scope>
    <source>
        <strain evidence="10 11">17X</strain>
        <strain evidence="9 12">YM</strain>
    </source>
</reference>
<dbReference type="Pfam" id="PF00026">
    <property type="entry name" value="Asp"/>
    <property type="match status" value="2"/>
</dbReference>
<feature type="disulfide bond" evidence="6">
    <location>
        <begin position="244"/>
        <end position="249"/>
    </location>
</feature>
<dbReference type="SMR" id="A0A077YJ08"/>
<dbReference type="PROSITE" id="PS51767">
    <property type="entry name" value="PEPTIDASE_A1"/>
    <property type="match status" value="1"/>
</dbReference>
<dbReference type="InterPro" id="IPR033121">
    <property type="entry name" value="PEPTIDASE_A1"/>
</dbReference>
<dbReference type="EMBL" id="LM993664">
    <property type="protein sequence ID" value="VTZ78894.1"/>
    <property type="molecule type" value="Genomic_DNA"/>
</dbReference>
<evidence type="ECO:0000313" key="9">
    <source>
        <dbReference type="EMBL" id="CDU84998.1"/>
    </source>
</evidence>
<dbReference type="CDD" id="cd05471">
    <property type="entry name" value="pepsin_like"/>
    <property type="match status" value="1"/>
</dbReference>
<dbReference type="InterPro" id="IPR034164">
    <property type="entry name" value="Pepsin-like_dom"/>
</dbReference>
<dbReference type="GO" id="GO:0006508">
    <property type="term" value="P:proteolysis"/>
    <property type="evidence" value="ECO:0007669"/>
    <property type="project" value="UniProtKB-KW"/>
</dbReference>
<proteinExistence type="inferred from homology"/>
<keyword evidence="6" id="KW-1015">Disulfide bond</keyword>
<reference evidence="10" key="2">
    <citation type="submission" date="2014-05" db="EMBL/GenBank/DDBJ databases">
        <authorList>
            <person name="Aslett M.A."/>
            <person name="De Silva N."/>
        </authorList>
    </citation>
    <scope>NUCLEOTIDE SEQUENCE</scope>
    <source>
        <strain evidence="10">17X</strain>
    </source>
</reference>
<keyword evidence="7" id="KW-0472">Membrane</keyword>
<dbReference type="AlphaFoldDB" id="A0A077YJ08"/>
<reference evidence="9" key="3">
    <citation type="submission" date="2014-05" db="EMBL/GenBank/DDBJ databases">
        <authorList>
            <person name="Aslett A.Martin."/>
            <person name="De Silva Nishadi"/>
        </authorList>
    </citation>
    <scope>NUCLEOTIDE SEQUENCE</scope>
    <source>
        <strain evidence="9">YM</strain>
    </source>
</reference>
<accession>A0A077YJ08</accession>
<evidence type="ECO:0000256" key="2">
    <source>
        <dbReference type="ARBA" id="ARBA00022670"/>
    </source>
</evidence>
<gene>
    <name evidence="10" type="ORF">PY17X_1016000</name>
    <name evidence="9" type="ORF">PYYM_1016000</name>
</gene>
<reference evidence="10" key="4">
    <citation type="submission" date="2019-05" db="EMBL/GenBank/DDBJ databases">
        <authorList>
            <consortium name="Pathogen Informatics"/>
        </authorList>
    </citation>
    <scope>NUCLEOTIDE SEQUENCE</scope>
    <source>
        <strain evidence="10">17X</strain>
    </source>
</reference>
<evidence type="ECO:0000256" key="1">
    <source>
        <dbReference type="ARBA" id="ARBA00007447"/>
    </source>
</evidence>
<protein>
    <submittedName>
        <fullName evidence="9">Plasmepsin IX, putative</fullName>
    </submittedName>
</protein>
<dbReference type="VEuPathDB" id="PlasmoDB:PY17X_1016000"/>
<keyword evidence="4" id="KW-0378">Hydrolase</keyword>
<dbReference type="InterPro" id="IPR001461">
    <property type="entry name" value="Aspartic_peptidase_A1"/>
</dbReference>
<evidence type="ECO:0000256" key="7">
    <source>
        <dbReference type="SAM" id="Phobius"/>
    </source>
</evidence>
<dbReference type="VEuPathDB" id="PlasmoDB:PY01268"/>
<dbReference type="InterPro" id="IPR021109">
    <property type="entry name" value="Peptidase_aspartic_dom_sf"/>
</dbReference>
<evidence type="ECO:0000256" key="6">
    <source>
        <dbReference type="PIRSR" id="PIRSR601461-2"/>
    </source>
</evidence>
<keyword evidence="7" id="KW-0812">Transmembrane</keyword>
<dbReference type="SUPFAM" id="SSF50630">
    <property type="entry name" value="Acid proteases"/>
    <property type="match status" value="1"/>
</dbReference>
<evidence type="ECO:0000259" key="8">
    <source>
        <dbReference type="PROSITE" id="PS51767"/>
    </source>
</evidence>
<comment type="similarity">
    <text evidence="1">Belongs to the peptidase A1 family.</text>
</comment>
<dbReference type="Proteomes" id="UP000072904">
    <property type="component" value="Chromosome 10"/>
</dbReference>
<dbReference type="GeneID" id="3801540"/>
<keyword evidence="7" id="KW-1133">Transmembrane helix</keyword>
<dbReference type="PANTHER" id="PTHR47966:SF51">
    <property type="entry name" value="BETA-SITE APP-CLEAVING ENZYME, ISOFORM A-RELATED"/>
    <property type="match status" value="1"/>
</dbReference>
<dbReference type="VEuPathDB" id="PlasmoDB:Py17XNL_001002213"/>
<dbReference type="FunFam" id="2.40.70.10:FF:000008">
    <property type="entry name" value="Cathepsin D"/>
    <property type="match status" value="1"/>
</dbReference>
<dbReference type="PANTHER" id="PTHR47966">
    <property type="entry name" value="BETA-SITE APP-CLEAVING ENZYME, ISOFORM A-RELATED"/>
    <property type="match status" value="1"/>
</dbReference>
<dbReference type="OMA" id="HQKFCCD"/>
<evidence type="ECO:0000256" key="5">
    <source>
        <dbReference type="PIRSR" id="PIRSR601461-1"/>
    </source>
</evidence>
<keyword evidence="3" id="KW-0064">Aspartyl protease</keyword>
<sequence>MFFLTLKKLRKKYFLLFLTHPTITTLFFIYIFNLVKSDYPNFNKNKYNLPSLKKNQKYFKQKIQPCNSCINCSICIHENGEPQNILPLVAIPSKRHYFYEQDMSKNSNLNGSPVKNKREDSIKFDRNYSQKELNKKNKKNYNFIENHIAMSNINNDITDGDRETEDGLNQENIAKDNFNNLISSYENIYNQKTEHSIDNKVILPLQQLQDSQYVGSIQIGNPPQTIKPIFDTGSTNIWVVSTKCRDKTCLKVHRYNHKLSNTFKYYSPRTNLDIMFGTGIIQGTIGIDTFKIGPFKIENQSFGLVKREKGSNKKSNVFERINFEGIIGLAFPTMLSTGGNPIYENLMASYNFPHNEFSIYIGMDNKYSALIFGGVEKKFFEGDIYMFPVVREYYWEIKFDGLYIDHQKFCCDSGSIVYDLKMKDKNKNEKNYFIRKYFNKHHFNHKKMWLRNNHHTKHWKREKHFKPLSSNENYLIFDSGTSFNSVPKSEIKYFFKVVPPKKCDANNIDEVIDSYPNLTYVINNMPFTLTPSQYLIRKHNMCKPAFMDIEVSPEYGHAYILGNATFMKHYYTVYRRGKGNNNSYVGIARAAHTKENAEYLNSLHKERMEDEE</sequence>
<feature type="active site" evidence="5">
    <location>
        <position position="231"/>
    </location>
</feature>
<name>A0A077YJ08_PLAYE</name>
<dbReference type="PRINTS" id="PR00792">
    <property type="entry name" value="PEPSIN"/>
</dbReference>
<evidence type="ECO:0000256" key="4">
    <source>
        <dbReference type="ARBA" id="ARBA00022801"/>
    </source>
</evidence>
<dbReference type="RefSeq" id="XP_022813296.1">
    <property type="nucleotide sequence ID" value="XM_022956224.1"/>
</dbReference>
<dbReference type="EMBL" id="LK934638">
    <property type="protein sequence ID" value="CDU84998.1"/>
    <property type="molecule type" value="Genomic_DNA"/>
</dbReference>
<dbReference type="VEuPathDB" id="PlasmoDB:PYYM_1016000"/>
<dbReference type="OrthoDB" id="771136at2759"/>
<keyword evidence="2" id="KW-0645">Protease</keyword>
<feature type="domain" description="Peptidase A1" evidence="8">
    <location>
        <begin position="213"/>
        <end position="588"/>
    </location>
</feature>